<gene>
    <name evidence="4" type="ORF">LZZ85_06300</name>
</gene>
<organism evidence="4 5">
    <name type="scientific">Terrimonas ginsenosidimutans</name>
    <dbReference type="NCBI Taxonomy" id="2908004"/>
    <lineage>
        <taxon>Bacteria</taxon>
        <taxon>Pseudomonadati</taxon>
        <taxon>Bacteroidota</taxon>
        <taxon>Chitinophagia</taxon>
        <taxon>Chitinophagales</taxon>
        <taxon>Chitinophagaceae</taxon>
        <taxon>Terrimonas</taxon>
    </lineage>
</organism>
<dbReference type="PANTHER" id="PTHR37299:SF1">
    <property type="entry name" value="STAGE 0 SPORULATION PROTEIN A HOMOLOG"/>
    <property type="match status" value="1"/>
</dbReference>
<evidence type="ECO:0000313" key="5">
    <source>
        <dbReference type="Proteomes" id="UP001165367"/>
    </source>
</evidence>
<keyword evidence="4" id="KW-0238">DNA-binding</keyword>
<dbReference type="InterPro" id="IPR001789">
    <property type="entry name" value="Sig_transdc_resp-reg_receiver"/>
</dbReference>
<evidence type="ECO:0000313" key="4">
    <source>
        <dbReference type="EMBL" id="MCG2613882.1"/>
    </source>
</evidence>
<feature type="domain" description="HTH LytTR-type" evidence="3">
    <location>
        <begin position="132"/>
        <end position="201"/>
    </location>
</feature>
<name>A0ABS9KNH1_9BACT</name>
<dbReference type="Gene3D" id="2.40.50.1020">
    <property type="entry name" value="LytTr DNA-binding domain"/>
    <property type="match status" value="1"/>
</dbReference>
<comment type="caution">
    <text evidence="4">The sequence shown here is derived from an EMBL/GenBank/DDBJ whole genome shotgun (WGS) entry which is preliminary data.</text>
</comment>
<evidence type="ECO:0000256" key="1">
    <source>
        <dbReference type="PROSITE-ProRule" id="PRU00169"/>
    </source>
</evidence>
<feature type="domain" description="Response regulatory" evidence="2">
    <location>
        <begin position="3"/>
        <end position="114"/>
    </location>
</feature>
<dbReference type="SMART" id="SM00850">
    <property type="entry name" value="LytTR"/>
    <property type="match status" value="1"/>
</dbReference>
<dbReference type="EMBL" id="JAKLTR010000003">
    <property type="protein sequence ID" value="MCG2613882.1"/>
    <property type="molecule type" value="Genomic_DNA"/>
</dbReference>
<evidence type="ECO:0000259" key="3">
    <source>
        <dbReference type="PROSITE" id="PS50930"/>
    </source>
</evidence>
<dbReference type="SUPFAM" id="SSF52172">
    <property type="entry name" value="CheY-like"/>
    <property type="match status" value="1"/>
</dbReference>
<dbReference type="Pfam" id="PF04397">
    <property type="entry name" value="LytTR"/>
    <property type="match status" value="1"/>
</dbReference>
<dbReference type="SMART" id="SM00448">
    <property type="entry name" value="REC"/>
    <property type="match status" value="1"/>
</dbReference>
<reference evidence="4" key="1">
    <citation type="submission" date="2022-01" db="EMBL/GenBank/DDBJ databases">
        <authorList>
            <person name="Jo J.-H."/>
            <person name="Im W.-T."/>
        </authorList>
    </citation>
    <scope>NUCLEOTIDE SEQUENCE</scope>
    <source>
        <strain evidence="4">NA20</strain>
    </source>
</reference>
<dbReference type="Proteomes" id="UP001165367">
    <property type="component" value="Unassembled WGS sequence"/>
</dbReference>
<dbReference type="InterPro" id="IPR011006">
    <property type="entry name" value="CheY-like_superfamily"/>
</dbReference>
<keyword evidence="5" id="KW-1185">Reference proteome</keyword>
<dbReference type="GO" id="GO:0003677">
    <property type="term" value="F:DNA binding"/>
    <property type="evidence" value="ECO:0007669"/>
    <property type="project" value="UniProtKB-KW"/>
</dbReference>
<evidence type="ECO:0000259" key="2">
    <source>
        <dbReference type="PROSITE" id="PS50110"/>
    </source>
</evidence>
<dbReference type="PROSITE" id="PS50110">
    <property type="entry name" value="RESPONSE_REGULATORY"/>
    <property type="match status" value="1"/>
</dbReference>
<sequence>MLNCVLIDDEPLALQLLEDFVNKTPYLKLLGKFEEPLQAISLLESSAVDLLFLDIKMPDITGIDFYRSLKNKPEVIFTTAYSEYALNGFELKAMDYLLKPISFEKFITACNRVKDFVETKHSKEKEKGKDYFFINVSHKMHKIFFDDILYLEGYKDYTKMHLTSATNPLLILHNLKYFEDLLDRNEFVRIHRSYIVAIRKIHTASRKSVTIQQHSLPVSDNYRDGFFAVIEQH</sequence>
<feature type="modified residue" description="4-aspartylphosphate" evidence="1">
    <location>
        <position position="54"/>
    </location>
</feature>
<proteinExistence type="predicted"/>
<protein>
    <submittedName>
        <fullName evidence="4">LytTR family DNA-binding domain-containing protein</fullName>
    </submittedName>
</protein>
<dbReference type="PROSITE" id="PS50930">
    <property type="entry name" value="HTH_LYTTR"/>
    <property type="match status" value="1"/>
</dbReference>
<dbReference type="InterPro" id="IPR046947">
    <property type="entry name" value="LytR-like"/>
</dbReference>
<accession>A0ABS9KNH1</accession>
<dbReference type="InterPro" id="IPR007492">
    <property type="entry name" value="LytTR_DNA-bd_dom"/>
</dbReference>
<dbReference type="Pfam" id="PF00072">
    <property type="entry name" value="Response_reg"/>
    <property type="match status" value="1"/>
</dbReference>
<dbReference type="Gene3D" id="3.40.50.2300">
    <property type="match status" value="1"/>
</dbReference>
<dbReference type="RefSeq" id="WP_237869775.1">
    <property type="nucleotide sequence ID" value="NZ_JAKLTR010000003.1"/>
</dbReference>
<dbReference type="PANTHER" id="PTHR37299">
    <property type="entry name" value="TRANSCRIPTIONAL REGULATOR-RELATED"/>
    <property type="match status" value="1"/>
</dbReference>
<keyword evidence="1" id="KW-0597">Phosphoprotein</keyword>